<dbReference type="InterPro" id="IPR029032">
    <property type="entry name" value="AhpD-like"/>
</dbReference>
<dbReference type="Pfam" id="PF02627">
    <property type="entry name" value="CMD"/>
    <property type="match status" value="2"/>
</dbReference>
<dbReference type="EMBL" id="QSBM01000023">
    <property type="protein sequence ID" value="RGX23882.1"/>
    <property type="molecule type" value="Genomic_DNA"/>
</dbReference>
<dbReference type="Proteomes" id="UP000283880">
    <property type="component" value="Unassembled WGS sequence"/>
</dbReference>
<evidence type="ECO:0000259" key="1">
    <source>
        <dbReference type="Pfam" id="PF02627"/>
    </source>
</evidence>
<comment type="caution">
    <text evidence="2">The sequence shown here is derived from an EMBL/GenBank/DDBJ whole genome shotgun (WGS) entry which is preliminary data.</text>
</comment>
<dbReference type="OrthoDB" id="9802489at2"/>
<evidence type="ECO:0000313" key="3">
    <source>
        <dbReference type="Proteomes" id="UP000283880"/>
    </source>
</evidence>
<dbReference type="InterPro" id="IPR014710">
    <property type="entry name" value="RmlC-like_jellyroll"/>
</dbReference>
<accession>A0A413F8S5</accession>
<dbReference type="Gene3D" id="1.20.1290.10">
    <property type="entry name" value="AhpD-like"/>
    <property type="match status" value="1"/>
</dbReference>
<protein>
    <submittedName>
        <fullName evidence="2">4-carboxymuconolactone decarboxylase</fullName>
    </submittedName>
</protein>
<dbReference type="PANTHER" id="PTHR43698:SF1">
    <property type="entry name" value="BLL4564 PROTEIN"/>
    <property type="match status" value="1"/>
</dbReference>
<proteinExistence type="predicted"/>
<dbReference type="AlphaFoldDB" id="A0A413F8S5"/>
<feature type="domain" description="Carboxymuconolactone decarboxylase-like" evidence="1">
    <location>
        <begin position="153"/>
        <end position="236"/>
    </location>
</feature>
<sequence length="379" mass="42407">MEKREMSVFPTGKPNDAYARYFVGQSYLNMLSTDQVTMGNVTFEPGCRNNWHIHHARKGGGQMLLVTAGNGYYQEWGKEPVALYPGAVVHIPPEVKHWHGAAPDSWFQHLAIEVPGEGCTNEWCEAVSDEEYAACESNVPAFARHCGLSDTDPEFTERFNHFALREVADSGDLDGRTRMLAILAALAGSQGTDEFGALLPAALETGVRPVEVKELLYQAVAYLGIGRVLPFLRVVNEVFARRGIKLPLEGQLGTTLENRLEKGSQAQVDIFGERMRDFWKSGPEESRHINRWLAENCFGDYYTRNGLDYRQREMITFCFLAAQGGCEPQLASHIAANIRLGNDKAFLIQIISQWVPFIGYPRCLNALRCVDEAVDRTEV</sequence>
<dbReference type="CDD" id="cd02233">
    <property type="entry name" value="cupin_HNL-like"/>
    <property type="match status" value="1"/>
</dbReference>
<dbReference type="PANTHER" id="PTHR43698">
    <property type="entry name" value="RIBD C-TERMINAL DOMAIN CONTAINING PROTEIN"/>
    <property type="match status" value="1"/>
</dbReference>
<dbReference type="InterPro" id="IPR047263">
    <property type="entry name" value="HNL-like_cupin"/>
</dbReference>
<reference evidence="2 3" key="1">
    <citation type="submission" date="2018-08" db="EMBL/GenBank/DDBJ databases">
        <title>A genome reference for cultivated species of the human gut microbiota.</title>
        <authorList>
            <person name="Zou Y."/>
            <person name="Xue W."/>
            <person name="Luo G."/>
        </authorList>
    </citation>
    <scope>NUCLEOTIDE SEQUENCE [LARGE SCALE GENOMIC DNA]</scope>
    <source>
        <strain evidence="2 3">AF04-15</strain>
    </source>
</reference>
<dbReference type="InterPro" id="IPR003779">
    <property type="entry name" value="CMD-like"/>
</dbReference>
<dbReference type="InterPro" id="IPR011051">
    <property type="entry name" value="RmlC_Cupin_sf"/>
</dbReference>
<dbReference type="Gene3D" id="2.60.120.10">
    <property type="entry name" value="Jelly Rolls"/>
    <property type="match status" value="1"/>
</dbReference>
<organism evidence="2 3">
    <name type="scientific">Enterocloster asparagiformis</name>
    <dbReference type="NCBI Taxonomy" id="333367"/>
    <lineage>
        <taxon>Bacteria</taxon>
        <taxon>Bacillati</taxon>
        <taxon>Bacillota</taxon>
        <taxon>Clostridia</taxon>
        <taxon>Lachnospirales</taxon>
        <taxon>Lachnospiraceae</taxon>
        <taxon>Enterocloster</taxon>
    </lineage>
</organism>
<feature type="domain" description="Carboxymuconolactone decarboxylase-like" evidence="1">
    <location>
        <begin position="291"/>
        <end position="372"/>
    </location>
</feature>
<name>A0A413F8S5_9FIRM</name>
<dbReference type="GO" id="GO:0051920">
    <property type="term" value="F:peroxiredoxin activity"/>
    <property type="evidence" value="ECO:0007669"/>
    <property type="project" value="InterPro"/>
</dbReference>
<gene>
    <name evidence="2" type="ORF">DWV29_23915</name>
</gene>
<evidence type="ECO:0000313" key="2">
    <source>
        <dbReference type="EMBL" id="RGX23882.1"/>
    </source>
</evidence>
<dbReference type="SUPFAM" id="SSF69118">
    <property type="entry name" value="AhpD-like"/>
    <property type="match status" value="1"/>
</dbReference>
<dbReference type="SUPFAM" id="SSF51182">
    <property type="entry name" value="RmlC-like cupins"/>
    <property type="match status" value="1"/>
</dbReference>